<dbReference type="EMBL" id="MU155293">
    <property type="protein sequence ID" value="KAF9476467.1"/>
    <property type="molecule type" value="Genomic_DNA"/>
</dbReference>
<organism evidence="3 4">
    <name type="scientific">Pholiota conissans</name>
    <dbReference type="NCBI Taxonomy" id="109636"/>
    <lineage>
        <taxon>Eukaryota</taxon>
        <taxon>Fungi</taxon>
        <taxon>Dikarya</taxon>
        <taxon>Basidiomycota</taxon>
        <taxon>Agaricomycotina</taxon>
        <taxon>Agaricomycetes</taxon>
        <taxon>Agaricomycetidae</taxon>
        <taxon>Agaricales</taxon>
        <taxon>Agaricineae</taxon>
        <taxon>Strophariaceae</taxon>
        <taxon>Pholiota</taxon>
    </lineage>
</organism>
<protein>
    <submittedName>
        <fullName evidence="3">Uncharacterized protein</fullName>
    </submittedName>
</protein>
<keyword evidence="1" id="KW-0175">Coiled coil</keyword>
<dbReference type="OrthoDB" id="10578808at2759"/>
<feature type="compositionally biased region" description="Low complexity" evidence="2">
    <location>
        <begin position="145"/>
        <end position="155"/>
    </location>
</feature>
<feature type="region of interest" description="Disordered" evidence="2">
    <location>
        <begin position="124"/>
        <end position="161"/>
    </location>
</feature>
<evidence type="ECO:0000313" key="4">
    <source>
        <dbReference type="Proteomes" id="UP000807469"/>
    </source>
</evidence>
<accession>A0A9P6CRQ7</accession>
<evidence type="ECO:0000256" key="1">
    <source>
        <dbReference type="SAM" id="Coils"/>
    </source>
</evidence>
<dbReference type="Proteomes" id="UP000807469">
    <property type="component" value="Unassembled WGS sequence"/>
</dbReference>
<sequence>MAVELGGPKDDEDDAIIDLTVDTVMSKISRGMGPSIDVKLENIPSEIGDTAVEKILDMGQIARATNFDGRYHYRRVKQCARCASKARDCFFPLEFKPTARIANNKCTECRRSGHRCELIVEDDDTVGPPKAQQPTMSISAPPQASCSRTMRSPTPSTTPPATISVALDNMNGKRKADSISSNANPFNSPQFKYRRTMEPVHQAPPPPPNEALASAPCISPQVDKATLIRKASRLNISFENFNYLSLQQVENERKLREKKAVHEEHKLEYEEGKKVSEQLKKAYEESMRVLQEKTQIIKREERLCEEIEGVYMATQEWLLTRSASAGQNLVEEGIGLLSSIERGIPSLRDITPSLERLSSVFAKFRRIQEDLPEKNKFGGAQADFLYGLMECIHRALKTENIENPEGGSASG</sequence>
<reference evidence="3" key="1">
    <citation type="submission" date="2020-11" db="EMBL/GenBank/DDBJ databases">
        <authorList>
            <consortium name="DOE Joint Genome Institute"/>
            <person name="Ahrendt S."/>
            <person name="Riley R."/>
            <person name="Andreopoulos W."/>
            <person name="Labutti K."/>
            <person name="Pangilinan J."/>
            <person name="Ruiz-Duenas F.J."/>
            <person name="Barrasa J.M."/>
            <person name="Sanchez-Garcia M."/>
            <person name="Camarero S."/>
            <person name="Miyauchi S."/>
            <person name="Serrano A."/>
            <person name="Linde D."/>
            <person name="Babiker R."/>
            <person name="Drula E."/>
            <person name="Ayuso-Fernandez I."/>
            <person name="Pacheco R."/>
            <person name="Padilla G."/>
            <person name="Ferreira P."/>
            <person name="Barriuso J."/>
            <person name="Kellner H."/>
            <person name="Castanera R."/>
            <person name="Alfaro M."/>
            <person name="Ramirez L."/>
            <person name="Pisabarro A.G."/>
            <person name="Kuo A."/>
            <person name="Tritt A."/>
            <person name="Lipzen A."/>
            <person name="He G."/>
            <person name="Yan M."/>
            <person name="Ng V."/>
            <person name="Cullen D."/>
            <person name="Martin F."/>
            <person name="Rosso M.-N."/>
            <person name="Henrissat B."/>
            <person name="Hibbett D."/>
            <person name="Martinez A.T."/>
            <person name="Grigoriev I.V."/>
        </authorList>
    </citation>
    <scope>NUCLEOTIDE SEQUENCE</scope>
    <source>
        <strain evidence="3">CIRM-BRFM 674</strain>
    </source>
</reference>
<keyword evidence="4" id="KW-1185">Reference proteome</keyword>
<feature type="compositionally biased region" description="Polar residues" evidence="2">
    <location>
        <begin position="132"/>
        <end position="144"/>
    </location>
</feature>
<proteinExistence type="predicted"/>
<dbReference type="AlphaFoldDB" id="A0A9P6CRQ7"/>
<gene>
    <name evidence="3" type="ORF">BDN70DRAFT_995663</name>
</gene>
<name>A0A9P6CRQ7_9AGAR</name>
<feature type="coiled-coil region" evidence="1">
    <location>
        <begin position="273"/>
        <end position="300"/>
    </location>
</feature>
<comment type="caution">
    <text evidence="3">The sequence shown here is derived from an EMBL/GenBank/DDBJ whole genome shotgun (WGS) entry which is preliminary data.</text>
</comment>
<evidence type="ECO:0000313" key="3">
    <source>
        <dbReference type="EMBL" id="KAF9476467.1"/>
    </source>
</evidence>
<evidence type="ECO:0000256" key="2">
    <source>
        <dbReference type="SAM" id="MobiDB-lite"/>
    </source>
</evidence>